<gene>
    <name evidence="2" type="ORF">J2S73_001513</name>
</gene>
<feature type="domain" description="Dienelactone hydrolase" evidence="1">
    <location>
        <begin position="16"/>
        <end position="221"/>
    </location>
</feature>
<evidence type="ECO:0000313" key="2">
    <source>
        <dbReference type="EMBL" id="MDQ0315076.1"/>
    </source>
</evidence>
<evidence type="ECO:0000313" key="3">
    <source>
        <dbReference type="Proteomes" id="UP001229244"/>
    </source>
</evidence>
<accession>A0AAE3VN43</accession>
<dbReference type="GO" id="GO:0008806">
    <property type="term" value="F:carboxymethylenebutenolidase activity"/>
    <property type="evidence" value="ECO:0007669"/>
    <property type="project" value="UniProtKB-EC"/>
</dbReference>
<dbReference type="EC" id="3.1.1.45" evidence="2"/>
<evidence type="ECO:0000259" key="1">
    <source>
        <dbReference type="Pfam" id="PF01738"/>
    </source>
</evidence>
<dbReference type="Proteomes" id="UP001229244">
    <property type="component" value="Unassembled WGS sequence"/>
</dbReference>
<dbReference type="InterPro" id="IPR002925">
    <property type="entry name" value="Dienelactn_hydro"/>
</dbReference>
<comment type="caution">
    <text evidence="2">The sequence shown here is derived from an EMBL/GenBank/DDBJ whole genome shotgun (WGS) entry which is preliminary data.</text>
</comment>
<reference evidence="2" key="1">
    <citation type="submission" date="2023-07" db="EMBL/GenBank/DDBJ databases">
        <title>Genomic Encyclopedia of Type Strains, Phase IV (KMG-IV): sequencing the most valuable type-strain genomes for metagenomic binning, comparative biology and taxonomic classification.</title>
        <authorList>
            <person name="Goeker M."/>
        </authorList>
    </citation>
    <scope>NUCLEOTIDE SEQUENCE</scope>
    <source>
        <strain evidence="2">DSM 21202</strain>
    </source>
</reference>
<dbReference type="AlphaFoldDB" id="A0AAE3VN43"/>
<dbReference type="Pfam" id="PF01738">
    <property type="entry name" value="DLH"/>
    <property type="match status" value="1"/>
</dbReference>
<sequence>MGETITLTAGDGFQLGAYVATPTEEPQKGGVVVVQEIFGVNRHIREVCDWFAHAGYKAIAPAIFDRTEPGFESGYSEEEIKKARSFIANPDFDQMLMDVGAAKAVLAEEGPVAVVGYCLGGSLAFAAATRMHGLAAAVGYYGGKVKAFADEKPMCPVMLHFGETDQSIPMEDVEEVRRKRPEVELYVYPAGHGFNCDHRSAYEPESARIAGERTLAFLDKHVGAYQV</sequence>
<dbReference type="SUPFAM" id="SSF53474">
    <property type="entry name" value="alpha/beta-Hydrolases"/>
    <property type="match status" value="1"/>
</dbReference>
<keyword evidence="2" id="KW-0378">Hydrolase</keyword>
<name>A0AAE3VN43_9HYPH</name>
<organism evidence="2 3">
    <name type="scientific">Amorphus orientalis</name>
    <dbReference type="NCBI Taxonomy" id="649198"/>
    <lineage>
        <taxon>Bacteria</taxon>
        <taxon>Pseudomonadati</taxon>
        <taxon>Pseudomonadota</taxon>
        <taxon>Alphaproteobacteria</taxon>
        <taxon>Hyphomicrobiales</taxon>
        <taxon>Amorphaceae</taxon>
        <taxon>Amorphus</taxon>
    </lineage>
</organism>
<keyword evidence="3" id="KW-1185">Reference proteome</keyword>
<dbReference type="EMBL" id="JAUSUL010000001">
    <property type="protein sequence ID" value="MDQ0315076.1"/>
    <property type="molecule type" value="Genomic_DNA"/>
</dbReference>
<dbReference type="PANTHER" id="PTHR46623:SF6">
    <property type="entry name" value="ALPHA_BETA-HYDROLASES SUPERFAMILY PROTEIN"/>
    <property type="match status" value="1"/>
</dbReference>
<dbReference type="PANTHER" id="PTHR46623">
    <property type="entry name" value="CARBOXYMETHYLENEBUTENOLIDASE-RELATED"/>
    <property type="match status" value="1"/>
</dbReference>
<dbReference type="InterPro" id="IPR051049">
    <property type="entry name" value="Dienelactone_hydrolase-like"/>
</dbReference>
<dbReference type="Gene3D" id="3.40.50.1820">
    <property type="entry name" value="alpha/beta hydrolase"/>
    <property type="match status" value="1"/>
</dbReference>
<dbReference type="InterPro" id="IPR029058">
    <property type="entry name" value="AB_hydrolase_fold"/>
</dbReference>
<dbReference type="RefSeq" id="WP_306884869.1">
    <property type="nucleotide sequence ID" value="NZ_JAUSUL010000001.1"/>
</dbReference>
<protein>
    <submittedName>
        <fullName evidence="2">Carboxymethylenebutenolidase</fullName>
        <ecNumber evidence="2">3.1.1.45</ecNumber>
    </submittedName>
</protein>
<proteinExistence type="predicted"/>